<dbReference type="EMBL" id="JARBHB010000001">
    <property type="protein sequence ID" value="KAJ8895341.1"/>
    <property type="molecule type" value="Genomic_DNA"/>
</dbReference>
<name>A0ABQ9IG68_9NEOP</name>
<proteinExistence type="predicted"/>
<evidence type="ECO:0000259" key="1">
    <source>
        <dbReference type="Pfam" id="PF00651"/>
    </source>
</evidence>
<evidence type="ECO:0000313" key="3">
    <source>
        <dbReference type="Proteomes" id="UP001159363"/>
    </source>
</evidence>
<dbReference type="Pfam" id="PF00651">
    <property type="entry name" value="BTB"/>
    <property type="match status" value="1"/>
</dbReference>
<organism evidence="2 3">
    <name type="scientific">Dryococelus australis</name>
    <dbReference type="NCBI Taxonomy" id="614101"/>
    <lineage>
        <taxon>Eukaryota</taxon>
        <taxon>Metazoa</taxon>
        <taxon>Ecdysozoa</taxon>
        <taxon>Arthropoda</taxon>
        <taxon>Hexapoda</taxon>
        <taxon>Insecta</taxon>
        <taxon>Pterygota</taxon>
        <taxon>Neoptera</taxon>
        <taxon>Polyneoptera</taxon>
        <taxon>Phasmatodea</taxon>
        <taxon>Verophasmatodea</taxon>
        <taxon>Anareolatae</taxon>
        <taxon>Phasmatidae</taxon>
        <taxon>Eurycanthinae</taxon>
        <taxon>Dryococelus</taxon>
    </lineage>
</organism>
<reference evidence="2 3" key="1">
    <citation type="submission" date="2023-02" db="EMBL/GenBank/DDBJ databases">
        <title>LHISI_Scaffold_Assembly.</title>
        <authorList>
            <person name="Stuart O.P."/>
            <person name="Cleave R."/>
            <person name="Magrath M.J.L."/>
            <person name="Mikheyev A.S."/>
        </authorList>
    </citation>
    <scope>NUCLEOTIDE SEQUENCE [LARGE SCALE GENOMIC DNA]</scope>
    <source>
        <strain evidence="2">Daus_M_001</strain>
        <tissue evidence="2">Leg muscle</tissue>
    </source>
</reference>
<accession>A0ABQ9IG68</accession>
<dbReference type="Gene3D" id="6.10.250.3030">
    <property type="match status" value="1"/>
</dbReference>
<protein>
    <recommendedName>
        <fullName evidence="1">BTB domain-containing protein</fullName>
    </recommendedName>
</protein>
<dbReference type="InterPro" id="IPR000210">
    <property type="entry name" value="BTB/POZ_dom"/>
</dbReference>
<feature type="domain" description="BTB" evidence="1">
    <location>
        <begin position="97"/>
        <end position="165"/>
    </location>
</feature>
<comment type="caution">
    <text evidence="2">The sequence shown here is derived from an EMBL/GenBank/DDBJ whole genome shotgun (WGS) entry which is preliminary data.</text>
</comment>
<dbReference type="Gene3D" id="6.20.250.50">
    <property type="match status" value="1"/>
</dbReference>
<dbReference type="Gene3D" id="3.30.710.10">
    <property type="entry name" value="Potassium Channel Kv1.1, Chain A"/>
    <property type="match status" value="1"/>
</dbReference>
<dbReference type="SUPFAM" id="SSF54695">
    <property type="entry name" value="POZ domain"/>
    <property type="match status" value="1"/>
</dbReference>
<evidence type="ECO:0000313" key="2">
    <source>
        <dbReference type="EMBL" id="KAJ8895341.1"/>
    </source>
</evidence>
<keyword evidence="3" id="KW-1185">Reference proteome</keyword>
<dbReference type="Proteomes" id="UP001159363">
    <property type="component" value="Chromosome 1"/>
</dbReference>
<sequence>MPKVKKPKLRKPSEHIYAFKAKTGILRLLDEANSLLPDDKLTIFCEVRVIANSVNISGQSNGIQFKVPSVPHVRRPGFAFREPEVYRHHVIFWCSLAMFEHEKEEIKCNKVEITDVEHEVLQEMLRFIHTDKAPNLDKMSDDLLAAADKYALERLKEMWEEALSTKMFIESAADIPILADLHSADQLKAQTIDLINTHATDIMQMAGFDSMVQSHTQLIAEASHVLTTQQISPIGP</sequence>
<gene>
    <name evidence="2" type="ORF">PR048_000672</name>
</gene>
<dbReference type="InterPro" id="IPR011333">
    <property type="entry name" value="SKP1/BTB/POZ_sf"/>
</dbReference>
<dbReference type="PANTHER" id="PTHR24413">
    <property type="entry name" value="SPECKLE-TYPE POZ PROTEIN"/>
    <property type="match status" value="1"/>
</dbReference>